<dbReference type="GO" id="GO:0031507">
    <property type="term" value="P:heterochromatin formation"/>
    <property type="evidence" value="ECO:0007669"/>
    <property type="project" value="TreeGrafter"/>
</dbReference>
<dbReference type="GO" id="GO:0007097">
    <property type="term" value="P:nuclear migration"/>
    <property type="evidence" value="ECO:0007669"/>
    <property type="project" value="TreeGrafter"/>
</dbReference>
<evidence type="ECO:0000313" key="4">
    <source>
        <dbReference type="EMBL" id="KAF6022913.1"/>
    </source>
</evidence>
<sequence>MYKIVMLPCTVVDVKKEAAVCEGYCDKLYLENQKNQCRADAEKEDKIRVLGKVERAESKIEKLQKELIRSRKLLSAANVELSILKDPKLIKVEDNQNLEVQLQKALEDRKVAIGQLKSVEKLLEETILEKEDLLINISELRVELNKANRCKEELKTSAEETNISKEYAEEVNVKLRIELEASQCRVRTLENELVQLNSKIEDANEAHLNEVQCWKEKLASKQADVDNAMRNTAKVEKEYQKEIGEWRRTVTDLQNEIVRYEIAMEEANKTIKHMSDQHEDIVIETIDTLVPTIQHNQLTECGGQQFSPSYAAVKGKDVNQRRELSSLLRVANECNDLYDPETDCIDCIEKGEAISLLCNKLCVFVDRERERTRNGVVQQVLPARYEVSVTDSRDECGESSEMEEGAEDPATPTFMYVQNPATRTFDFCGEQEDCFSERNYNHMPVSDVEYLSVAAGGASRGGTRENESLQASVNTLTKENDWLRSELNKSKAQNLDMKVRLDEMTEEEGDVSTTMRNAYDAMKNADSVIEKVKSLRSLASMTAANIDLDKDEDEKEKVTLSEVKTVKEDPQPVSCYSGTSRVE</sequence>
<dbReference type="GO" id="GO:0005652">
    <property type="term" value="C:nuclear lamina"/>
    <property type="evidence" value="ECO:0007669"/>
    <property type="project" value="TreeGrafter"/>
</dbReference>
<dbReference type="PANTHER" id="PTHR45721:SF11">
    <property type="entry name" value="LAMIN DM0-RELATED"/>
    <property type="match status" value="1"/>
</dbReference>
<evidence type="ECO:0000256" key="2">
    <source>
        <dbReference type="SAM" id="Coils"/>
    </source>
</evidence>
<feature type="coiled-coil region" evidence="2">
    <location>
        <begin position="466"/>
        <end position="507"/>
    </location>
</feature>
<comment type="caution">
    <text evidence="4">The sequence shown here is derived from an EMBL/GenBank/DDBJ whole genome shotgun (WGS) entry which is preliminary data.</text>
</comment>
<dbReference type="Proteomes" id="UP000593567">
    <property type="component" value="Unassembled WGS sequence"/>
</dbReference>
<dbReference type="PANTHER" id="PTHR45721">
    <property type="entry name" value="LAMIN DM0-RELATED"/>
    <property type="match status" value="1"/>
</dbReference>
<keyword evidence="5" id="KW-1185">Reference proteome</keyword>
<evidence type="ECO:0000256" key="3">
    <source>
        <dbReference type="SAM" id="MobiDB-lite"/>
    </source>
</evidence>
<name>A0A7J7JA87_BUGNE</name>
<proteinExistence type="predicted"/>
<feature type="coiled-coil region" evidence="2">
    <location>
        <begin position="46"/>
        <end position="277"/>
    </location>
</feature>
<gene>
    <name evidence="4" type="ORF">EB796_018769</name>
</gene>
<dbReference type="AlphaFoldDB" id="A0A7J7JA87"/>
<evidence type="ECO:0000313" key="5">
    <source>
        <dbReference type="Proteomes" id="UP000593567"/>
    </source>
</evidence>
<organism evidence="4 5">
    <name type="scientific">Bugula neritina</name>
    <name type="common">Brown bryozoan</name>
    <name type="synonym">Sertularia neritina</name>
    <dbReference type="NCBI Taxonomy" id="10212"/>
    <lineage>
        <taxon>Eukaryota</taxon>
        <taxon>Metazoa</taxon>
        <taxon>Spiralia</taxon>
        <taxon>Lophotrochozoa</taxon>
        <taxon>Bryozoa</taxon>
        <taxon>Gymnolaemata</taxon>
        <taxon>Cheilostomatida</taxon>
        <taxon>Flustrina</taxon>
        <taxon>Buguloidea</taxon>
        <taxon>Bugulidae</taxon>
        <taxon>Bugula</taxon>
    </lineage>
</organism>
<dbReference type="GO" id="GO:0090435">
    <property type="term" value="P:protein localization to nuclear envelope"/>
    <property type="evidence" value="ECO:0007669"/>
    <property type="project" value="TreeGrafter"/>
</dbReference>
<accession>A0A7J7JA87</accession>
<protein>
    <submittedName>
        <fullName evidence="4">Uncharacterized protein</fullName>
    </submittedName>
</protein>
<evidence type="ECO:0000256" key="1">
    <source>
        <dbReference type="ARBA" id="ARBA00023054"/>
    </source>
</evidence>
<dbReference type="GO" id="GO:0006998">
    <property type="term" value="P:nuclear envelope organization"/>
    <property type="evidence" value="ECO:0007669"/>
    <property type="project" value="TreeGrafter"/>
</dbReference>
<dbReference type="GO" id="GO:0051664">
    <property type="term" value="P:nuclear pore localization"/>
    <property type="evidence" value="ECO:0007669"/>
    <property type="project" value="TreeGrafter"/>
</dbReference>
<reference evidence="4" key="1">
    <citation type="submission" date="2020-06" db="EMBL/GenBank/DDBJ databases">
        <title>Draft genome of Bugula neritina, a colonial animal packing powerful symbionts and potential medicines.</title>
        <authorList>
            <person name="Rayko M."/>
        </authorList>
    </citation>
    <scope>NUCLEOTIDE SEQUENCE [LARGE SCALE GENOMIC DNA]</scope>
    <source>
        <strain evidence="4">Kwan_BN1</strain>
    </source>
</reference>
<feature type="region of interest" description="Disordered" evidence="3">
    <location>
        <begin position="564"/>
        <end position="583"/>
    </location>
</feature>
<keyword evidence="1 2" id="KW-0175">Coiled coil</keyword>
<feature type="compositionally biased region" description="Polar residues" evidence="3">
    <location>
        <begin position="574"/>
        <end position="583"/>
    </location>
</feature>
<dbReference type="EMBL" id="VXIV02002788">
    <property type="protein sequence ID" value="KAF6022913.1"/>
    <property type="molecule type" value="Genomic_DNA"/>
</dbReference>
<dbReference type="GO" id="GO:0005200">
    <property type="term" value="F:structural constituent of cytoskeleton"/>
    <property type="evidence" value="ECO:0007669"/>
    <property type="project" value="TreeGrafter"/>
</dbReference>